<dbReference type="InterPro" id="IPR000515">
    <property type="entry name" value="MetI-like"/>
</dbReference>
<accession>A0ABS5QKV2</accession>
<feature type="transmembrane region" description="Helical" evidence="9">
    <location>
        <begin position="73"/>
        <end position="97"/>
    </location>
</feature>
<comment type="similarity">
    <text evidence="9">Belongs to the binding-protein-dependent transport system permease family.</text>
</comment>
<comment type="subunit">
    <text evidence="2 10">The complex is composed of two ATP-binding proteins (UgpC), two transmembrane proteins (UgpA and UgpE) and a solute-binding protein (UgpB).</text>
</comment>
<dbReference type="Pfam" id="PF00528">
    <property type="entry name" value="BPD_transp_1"/>
    <property type="match status" value="1"/>
</dbReference>
<feature type="transmembrane region" description="Helical" evidence="9">
    <location>
        <begin position="179"/>
        <end position="201"/>
    </location>
</feature>
<dbReference type="CDD" id="cd06261">
    <property type="entry name" value="TM_PBP2"/>
    <property type="match status" value="1"/>
</dbReference>
<dbReference type="Gene3D" id="1.10.3720.10">
    <property type="entry name" value="MetI-like"/>
    <property type="match status" value="1"/>
</dbReference>
<comment type="caution">
    <text evidence="10">Lacks conserved residue(s) required for the propagation of feature annotation.</text>
</comment>
<evidence type="ECO:0000256" key="8">
    <source>
        <dbReference type="ARBA" id="ARBA00023136"/>
    </source>
</evidence>
<dbReference type="SUPFAM" id="SSF161098">
    <property type="entry name" value="MetI-like"/>
    <property type="match status" value="1"/>
</dbReference>
<reference evidence="12 13" key="1">
    <citation type="submission" date="2021-05" db="EMBL/GenBank/DDBJ databases">
        <title>Roseococcus sp. XZZS9, whole genome shotgun sequencing project.</title>
        <authorList>
            <person name="Zhao G."/>
            <person name="Shen L."/>
        </authorList>
    </citation>
    <scope>NUCLEOTIDE SEQUENCE [LARGE SCALE GENOMIC DNA]</scope>
    <source>
        <strain evidence="12 13">XZZS9</strain>
    </source>
</reference>
<keyword evidence="4 9" id="KW-0813">Transport</keyword>
<keyword evidence="7 9" id="KW-1133">Transmembrane helix</keyword>
<evidence type="ECO:0000256" key="9">
    <source>
        <dbReference type="RuleBase" id="RU363032"/>
    </source>
</evidence>
<name>A0ABS5QKV2_9PROT</name>
<evidence type="ECO:0000256" key="6">
    <source>
        <dbReference type="ARBA" id="ARBA00022692"/>
    </source>
</evidence>
<keyword evidence="10" id="KW-0997">Cell inner membrane</keyword>
<dbReference type="RefSeq" id="WP_213672388.1">
    <property type="nucleotide sequence ID" value="NZ_JAHCDA010000006.1"/>
</dbReference>
<dbReference type="PANTHER" id="PTHR43744">
    <property type="entry name" value="ABC TRANSPORTER PERMEASE PROTEIN MG189-RELATED-RELATED"/>
    <property type="match status" value="1"/>
</dbReference>
<dbReference type="NCBIfam" id="NF008210">
    <property type="entry name" value="PRK10973.1"/>
    <property type="match status" value="1"/>
</dbReference>
<dbReference type="Proteomes" id="UP000766336">
    <property type="component" value="Unassembled WGS sequence"/>
</dbReference>
<comment type="subcellular location">
    <subcellularLocation>
        <location evidence="10">Cell inner membrane</location>
        <topology evidence="10">Multi-pass membrane protein</topology>
    </subcellularLocation>
    <subcellularLocation>
        <location evidence="1 9">Cell membrane</location>
        <topology evidence="1 9">Multi-pass membrane protein</topology>
    </subcellularLocation>
</comment>
<organism evidence="12 13">
    <name type="scientific">Roseococcus pinisoli</name>
    <dbReference type="NCBI Taxonomy" id="2835040"/>
    <lineage>
        <taxon>Bacteria</taxon>
        <taxon>Pseudomonadati</taxon>
        <taxon>Pseudomonadota</taxon>
        <taxon>Alphaproteobacteria</taxon>
        <taxon>Acetobacterales</taxon>
        <taxon>Roseomonadaceae</taxon>
        <taxon>Roseococcus</taxon>
    </lineage>
</organism>
<comment type="caution">
    <text evidence="12">The sequence shown here is derived from an EMBL/GenBank/DDBJ whole genome shotgun (WGS) entry which is preliminary data.</text>
</comment>
<evidence type="ECO:0000256" key="7">
    <source>
        <dbReference type="ARBA" id="ARBA00022989"/>
    </source>
</evidence>
<dbReference type="PROSITE" id="PS50928">
    <property type="entry name" value="ABC_TM1"/>
    <property type="match status" value="1"/>
</dbReference>
<dbReference type="EMBL" id="JAHCDA010000006">
    <property type="protein sequence ID" value="MBS7813680.1"/>
    <property type="molecule type" value="Genomic_DNA"/>
</dbReference>
<feature type="transmembrane region" description="Helical" evidence="9">
    <location>
        <begin position="137"/>
        <end position="158"/>
    </location>
</feature>
<feature type="domain" description="ABC transmembrane type-1" evidence="11">
    <location>
        <begin position="69"/>
        <end position="260"/>
    </location>
</feature>
<proteinExistence type="inferred from homology"/>
<evidence type="ECO:0000256" key="10">
    <source>
        <dbReference type="RuleBase" id="RU363056"/>
    </source>
</evidence>
<evidence type="ECO:0000313" key="12">
    <source>
        <dbReference type="EMBL" id="MBS7813680.1"/>
    </source>
</evidence>
<evidence type="ECO:0000256" key="4">
    <source>
        <dbReference type="ARBA" id="ARBA00022448"/>
    </source>
</evidence>
<sequence>MKRSLAFLTLSVAAFLLLAPVLVALLGATQPSEVIARGSMAWLPGGETARNLGEALTQGAGTAPVWRLLLNSAVMAAGIAAGKIVLSLLSAFALVYFRVRGRGIAFALIFLTLLLPVEVRIVPTYDVVVKMGLSDSMGGLILPLLASATGTLLLRQFMRDLPRELVDAARIDGAGPLAFFWHILLPLSRTSVAALGVVLFVYGWNQYLWPLLIVTRAELDTVIVAVVKMIGTGEAMSDWGAIMAAAILALLPPVIVVLALQRLFVRGLISAEK</sequence>
<dbReference type="InterPro" id="IPR035906">
    <property type="entry name" value="MetI-like_sf"/>
</dbReference>
<keyword evidence="5 10" id="KW-1003">Cell membrane</keyword>
<gene>
    <name evidence="10 12" type="primary">ugpE</name>
    <name evidence="12" type="ORF">KHU32_22255</name>
</gene>
<evidence type="ECO:0000259" key="11">
    <source>
        <dbReference type="PROSITE" id="PS50928"/>
    </source>
</evidence>
<comment type="function">
    <text evidence="10">Part of the ABC transporter complex UgpBAEC involved in sn-glycerol-3-phosphate (G3P) import. Probably responsible for the translocation of the substrate across the membrane.</text>
</comment>
<dbReference type="PANTHER" id="PTHR43744:SF8">
    <property type="entry name" value="SN-GLYCEROL-3-PHOSPHATE TRANSPORT SYSTEM PERMEASE PROTEIN UGPE"/>
    <property type="match status" value="1"/>
</dbReference>
<evidence type="ECO:0000256" key="1">
    <source>
        <dbReference type="ARBA" id="ARBA00004651"/>
    </source>
</evidence>
<evidence type="ECO:0000256" key="3">
    <source>
        <dbReference type="ARBA" id="ARBA00020515"/>
    </source>
</evidence>
<keyword evidence="6 9" id="KW-0812">Transmembrane</keyword>
<evidence type="ECO:0000256" key="2">
    <source>
        <dbReference type="ARBA" id="ARBA00011557"/>
    </source>
</evidence>
<keyword evidence="8 9" id="KW-0472">Membrane</keyword>
<evidence type="ECO:0000313" key="13">
    <source>
        <dbReference type="Proteomes" id="UP000766336"/>
    </source>
</evidence>
<keyword evidence="13" id="KW-1185">Reference proteome</keyword>
<protein>
    <recommendedName>
        <fullName evidence="3 10">sn-glycerol-3-phosphate transport system permease protein UgpE</fullName>
    </recommendedName>
</protein>
<feature type="transmembrane region" description="Helical" evidence="9">
    <location>
        <begin position="239"/>
        <end position="260"/>
    </location>
</feature>
<feature type="transmembrane region" description="Helical" evidence="9">
    <location>
        <begin position="104"/>
        <end position="125"/>
    </location>
</feature>
<evidence type="ECO:0000256" key="5">
    <source>
        <dbReference type="ARBA" id="ARBA00022475"/>
    </source>
</evidence>